<dbReference type="RefSeq" id="WP_009494505.1">
    <property type="nucleotide sequence ID" value="NZ_CP141048.1"/>
</dbReference>
<dbReference type="HOGENOM" id="CLU_2917496_0_0_5"/>
<dbReference type="EMBL" id="JH660647">
    <property type="protein sequence ID" value="EIM25766.1"/>
    <property type="molecule type" value="Genomic_DNA"/>
</dbReference>
<evidence type="ECO:0000313" key="2">
    <source>
        <dbReference type="Proteomes" id="UP000003947"/>
    </source>
</evidence>
<accession>I4YP74</accession>
<dbReference type="PATRIC" id="fig|864069.3.peg.6948"/>
<proteinExistence type="predicted"/>
<keyword evidence="2" id="KW-1185">Reference proteome</keyword>
<dbReference type="AlphaFoldDB" id="I4YP74"/>
<reference evidence="1 2" key="1">
    <citation type="submission" date="2012-02" db="EMBL/GenBank/DDBJ databases">
        <title>Improved High-Quality Draft sequence of Microvirga sp. WSM3557.</title>
        <authorList>
            <consortium name="US DOE Joint Genome Institute"/>
            <person name="Lucas S."/>
            <person name="Han J."/>
            <person name="Lapidus A."/>
            <person name="Cheng J.-F."/>
            <person name="Goodwin L."/>
            <person name="Pitluck S."/>
            <person name="Peters L."/>
            <person name="Zhang X."/>
            <person name="Detter J.C."/>
            <person name="Han C."/>
            <person name="Tapia R."/>
            <person name="Land M."/>
            <person name="Hauser L."/>
            <person name="Kyrpides N."/>
            <person name="Ivanova N."/>
            <person name="Pagani I."/>
            <person name="Brau L."/>
            <person name="Yates R."/>
            <person name="O'Hara G."/>
            <person name="Rui T."/>
            <person name="Howieson J."/>
            <person name="Reeve W."/>
            <person name="Woyke T."/>
        </authorList>
    </citation>
    <scope>NUCLEOTIDE SEQUENCE [LARGE SCALE GENOMIC DNA]</scope>
    <source>
        <strain evidence="1 2">WSM3557</strain>
    </source>
</reference>
<protein>
    <submittedName>
        <fullName evidence="1">Uncharacterized protein</fullName>
    </submittedName>
</protein>
<evidence type="ECO:0000313" key="1">
    <source>
        <dbReference type="EMBL" id="EIM25766.1"/>
    </source>
</evidence>
<sequence length="61" mass="6921" precursor="true">MTGRVVAVLVGLLCLLALGWETHAQPKRQLHPSKLEKTCPYQGAWMPCFIRDEALSQQWDV</sequence>
<organism evidence="1 2">
    <name type="scientific">Microvirga lotononidis</name>
    <dbReference type="NCBI Taxonomy" id="864069"/>
    <lineage>
        <taxon>Bacteria</taxon>
        <taxon>Pseudomonadati</taxon>
        <taxon>Pseudomonadota</taxon>
        <taxon>Alphaproteobacteria</taxon>
        <taxon>Hyphomicrobiales</taxon>
        <taxon>Methylobacteriaceae</taxon>
        <taxon>Microvirga</taxon>
    </lineage>
</organism>
<dbReference type="STRING" id="864069.MicloDRAFT_00064930"/>
<dbReference type="Proteomes" id="UP000003947">
    <property type="component" value="Unassembled WGS sequence"/>
</dbReference>
<gene>
    <name evidence="1" type="ORF">MicloDRAFT_00064930</name>
</gene>
<name>I4YP74_9HYPH</name>